<organism evidence="1 2">
    <name type="scientific">Deinococcus lacus</name>
    <dbReference type="NCBI Taxonomy" id="392561"/>
    <lineage>
        <taxon>Bacteria</taxon>
        <taxon>Thermotogati</taxon>
        <taxon>Deinococcota</taxon>
        <taxon>Deinococci</taxon>
        <taxon>Deinococcales</taxon>
        <taxon>Deinococcaceae</taxon>
        <taxon>Deinococcus</taxon>
    </lineage>
</organism>
<dbReference type="RefSeq" id="WP_380082267.1">
    <property type="nucleotide sequence ID" value="NZ_JBHSWD010000001.1"/>
</dbReference>
<evidence type="ECO:0000313" key="1">
    <source>
        <dbReference type="EMBL" id="MFC6591261.1"/>
    </source>
</evidence>
<sequence length="103" mass="11128">MAPTELLGSSGPLYRTEVTGAHSATIWVGPGLLGQVRQLGLTHPLVALVHDSGVPQAWVSRLSGAAEPKQLVPLPPAKQPRLWACLGRLRRRWPRRDCRAAAP</sequence>
<keyword evidence="2" id="KW-1185">Reference proteome</keyword>
<comment type="caution">
    <text evidence="1">The sequence shown here is derived from an EMBL/GenBank/DDBJ whole genome shotgun (WGS) entry which is preliminary data.</text>
</comment>
<protein>
    <submittedName>
        <fullName evidence="1">Uncharacterized protein</fullName>
    </submittedName>
</protein>
<name>A0ABW1YBA8_9DEIO</name>
<evidence type="ECO:0000313" key="2">
    <source>
        <dbReference type="Proteomes" id="UP001596297"/>
    </source>
</evidence>
<proteinExistence type="predicted"/>
<gene>
    <name evidence="1" type="ORF">ACFP81_03960</name>
</gene>
<dbReference type="EMBL" id="JBHSWD010000001">
    <property type="protein sequence ID" value="MFC6591261.1"/>
    <property type="molecule type" value="Genomic_DNA"/>
</dbReference>
<reference evidence="2" key="1">
    <citation type="journal article" date="2019" name="Int. J. Syst. Evol. Microbiol.">
        <title>The Global Catalogue of Microorganisms (GCM) 10K type strain sequencing project: providing services to taxonomists for standard genome sequencing and annotation.</title>
        <authorList>
            <consortium name="The Broad Institute Genomics Platform"/>
            <consortium name="The Broad Institute Genome Sequencing Center for Infectious Disease"/>
            <person name="Wu L."/>
            <person name="Ma J."/>
        </authorList>
    </citation>
    <scope>NUCLEOTIDE SEQUENCE [LARGE SCALE GENOMIC DNA]</scope>
    <source>
        <strain evidence="2">CGMCC 1.15772</strain>
    </source>
</reference>
<dbReference type="Proteomes" id="UP001596297">
    <property type="component" value="Unassembled WGS sequence"/>
</dbReference>
<accession>A0ABW1YBA8</accession>